<accession>A0ABR4N7U9</accession>
<sequence length="437" mass="48200">MTAQGGGSLPHRTDFAHLQFKEIPKAAVTTRQSTGLTLGEDALDAPLHGGSAMSTGSLVLDGASSWMAKSLDRAALPGCLRLREVHSLAFVRKQDICSTAEDVQCLAPGIKPNDIIVGAHIGAGLFGAVREALFQGRPAALKQIVLHLYADNILVYHHEVRMYLKLRGLWGYSVAELFSYGMDSHRSASIITERSTLSEEWPESDEELAVKSLREIHRLGVLHGDPHVKNVVFVGEGRRRRALWIDFEYSKFSSEKYKHDEEVQGLRQAAESIRTMAEQERSRRRRDTLIHQGVLSVDLLGNLTSMGTLSAFFLVSVSTLVLRVTQPDLPRKFQIPGGFWVCGVLVPFLSAFFSAGLFSQATVVSIARMLIWMVICLVIHFGCGFWHFKVGAIGKPAQNGGSAETTGFAEVLSQRERRLVHLRKCMCQLCASKGSRS</sequence>
<feature type="transmembrane region" description="Helical" evidence="1">
    <location>
        <begin position="337"/>
        <end position="358"/>
    </location>
</feature>
<comment type="caution">
    <text evidence="2">The sequence shown here is derived from an EMBL/GenBank/DDBJ whole genome shotgun (WGS) entry which is preliminary data.</text>
</comment>
<dbReference type="InterPro" id="IPR011009">
    <property type="entry name" value="Kinase-like_dom_sf"/>
</dbReference>
<organism evidence="2 3">
    <name type="scientific">Polyrhizophydium stewartii</name>
    <dbReference type="NCBI Taxonomy" id="2732419"/>
    <lineage>
        <taxon>Eukaryota</taxon>
        <taxon>Fungi</taxon>
        <taxon>Fungi incertae sedis</taxon>
        <taxon>Chytridiomycota</taxon>
        <taxon>Chytridiomycota incertae sedis</taxon>
        <taxon>Chytridiomycetes</taxon>
        <taxon>Rhizophydiales</taxon>
        <taxon>Rhizophydiales incertae sedis</taxon>
        <taxon>Polyrhizophydium</taxon>
    </lineage>
</organism>
<reference evidence="2 3" key="1">
    <citation type="submission" date="2023-09" db="EMBL/GenBank/DDBJ databases">
        <title>Pangenome analysis of Batrachochytrium dendrobatidis and related Chytrids.</title>
        <authorList>
            <person name="Yacoub M.N."/>
            <person name="Stajich J.E."/>
            <person name="James T.Y."/>
        </authorList>
    </citation>
    <scope>NUCLEOTIDE SEQUENCE [LARGE SCALE GENOMIC DNA]</scope>
    <source>
        <strain evidence="2 3">JEL0888</strain>
    </source>
</reference>
<keyword evidence="1" id="KW-0812">Transmembrane</keyword>
<dbReference type="PANTHER" id="PTHR37171:SF1">
    <property type="entry name" value="SERINE_THREONINE-PROTEIN KINASE YRZF-RELATED"/>
    <property type="match status" value="1"/>
</dbReference>
<keyword evidence="1" id="KW-0472">Membrane</keyword>
<dbReference type="InterPro" id="IPR052396">
    <property type="entry name" value="Meiotic_Drive_Suppr_Kinase"/>
</dbReference>
<dbReference type="Proteomes" id="UP001527925">
    <property type="component" value="Unassembled WGS sequence"/>
</dbReference>
<name>A0ABR4N7U9_9FUNG</name>
<evidence type="ECO:0000256" key="1">
    <source>
        <dbReference type="SAM" id="Phobius"/>
    </source>
</evidence>
<keyword evidence="3" id="KW-1185">Reference proteome</keyword>
<evidence type="ECO:0000313" key="2">
    <source>
        <dbReference type="EMBL" id="KAL2915575.1"/>
    </source>
</evidence>
<dbReference type="EMBL" id="JADGIZ020000022">
    <property type="protein sequence ID" value="KAL2915575.1"/>
    <property type="molecule type" value="Genomic_DNA"/>
</dbReference>
<feature type="transmembrane region" description="Helical" evidence="1">
    <location>
        <begin position="370"/>
        <end position="388"/>
    </location>
</feature>
<evidence type="ECO:0008006" key="4">
    <source>
        <dbReference type="Google" id="ProtNLM"/>
    </source>
</evidence>
<evidence type="ECO:0000313" key="3">
    <source>
        <dbReference type="Proteomes" id="UP001527925"/>
    </source>
</evidence>
<dbReference type="Gene3D" id="1.10.510.10">
    <property type="entry name" value="Transferase(Phosphotransferase) domain 1"/>
    <property type="match status" value="1"/>
</dbReference>
<keyword evidence="1" id="KW-1133">Transmembrane helix</keyword>
<protein>
    <recommendedName>
        <fullName evidence="4">Protein kinase domain-containing protein</fullName>
    </recommendedName>
</protein>
<dbReference type="PANTHER" id="PTHR37171">
    <property type="entry name" value="SERINE/THREONINE-PROTEIN KINASE YRZF-RELATED"/>
    <property type="match status" value="1"/>
</dbReference>
<gene>
    <name evidence="2" type="ORF">HK105_204759</name>
</gene>
<dbReference type="SUPFAM" id="SSF56112">
    <property type="entry name" value="Protein kinase-like (PK-like)"/>
    <property type="match status" value="1"/>
</dbReference>
<proteinExistence type="predicted"/>
<feature type="transmembrane region" description="Helical" evidence="1">
    <location>
        <begin position="306"/>
        <end position="325"/>
    </location>
</feature>